<evidence type="ECO:0000313" key="3">
    <source>
        <dbReference type="EMBL" id="SDX61621.1"/>
    </source>
</evidence>
<proteinExistence type="predicted"/>
<feature type="transmembrane region" description="Helical" evidence="1">
    <location>
        <begin position="40"/>
        <end position="57"/>
    </location>
</feature>
<reference evidence="4" key="1">
    <citation type="submission" date="2016-10" db="EMBL/GenBank/DDBJ databases">
        <authorList>
            <person name="Varghese N."/>
            <person name="Submissions S."/>
        </authorList>
    </citation>
    <scope>NUCLEOTIDE SEQUENCE [LARGE SCALE GENOMIC DNA]</scope>
    <source>
        <strain evidence="4">CGMCC 1.10118</strain>
    </source>
</reference>
<evidence type="ECO:0000256" key="1">
    <source>
        <dbReference type="SAM" id="Phobius"/>
    </source>
</evidence>
<accession>A0A1H3D5D3</accession>
<dbReference type="EMBL" id="FNPB01000001">
    <property type="protein sequence ID" value="SDX61621.1"/>
    <property type="molecule type" value="Genomic_DNA"/>
</dbReference>
<dbReference type="Proteomes" id="UP000199170">
    <property type="component" value="Unassembled WGS sequence"/>
</dbReference>
<dbReference type="InterPro" id="IPR058287">
    <property type="entry name" value="DUF7981"/>
</dbReference>
<organism evidence="3 4">
    <name type="scientific">Halobellus clavatus</name>
    <dbReference type="NCBI Taxonomy" id="660517"/>
    <lineage>
        <taxon>Archaea</taxon>
        <taxon>Methanobacteriati</taxon>
        <taxon>Methanobacteriota</taxon>
        <taxon>Stenosarchaea group</taxon>
        <taxon>Halobacteria</taxon>
        <taxon>Halobacteriales</taxon>
        <taxon>Haloferacaceae</taxon>
        <taxon>Halobellus</taxon>
    </lineage>
</organism>
<keyword evidence="4" id="KW-1185">Reference proteome</keyword>
<gene>
    <name evidence="3" type="ORF">SAMN04487946_101374</name>
</gene>
<evidence type="ECO:0000259" key="2">
    <source>
        <dbReference type="Pfam" id="PF25938"/>
    </source>
</evidence>
<keyword evidence="1" id="KW-0812">Transmembrane</keyword>
<sequence length="67" mass="6937">MSRSRSAILWGLVGALAFLVLVQGYRLAVGTLGVDVFTSFGLAVLIGAVVAVASYLAEPRLASKGRT</sequence>
<protein>
    <recommendedName>
        <fullName evidence="2">DUF7981 domain-containing protein</fullName>
    </recommendedName>
</protein>
<dbReference type="RefSeq" id="WP_089764510.1">
    <property type="nucleotide sequence ID" value="NZ_FNPB01000001.1"/>
</dbReference>
<dbReference type="Pfam" id="PF25938">
    <property type="entry name" value="DUF7981"/>
    <property type="match status" value="1"/>
</dbReference>
<feature type="domain" description="DUF7981" evidence="2">
    <location>
        <begin position="1"/>
        <end position="67"/>
    </location>
</feature>
<name>A0A1H3D5D3_9EURY</name>
<keyword evidence="1" id="KW-0472">Membrane</keyword>
<evidence type="ECO:0000313" key="4">
    <source>
        <dbReference type="Proteomes" id="UP000199170"/>
    </source>
</evidence>
<keyword evidence="1" id="KW-1133">Transmembrane helix</keyword>
<dbReference type="AlphaFoldDB" id="A0A1H3D5D3"/>